<evidence type="ECO:0000313" key="1">
    <source>
        <dbReference type="EMBL" id="OEJ30415.1"/>
    </source>
</evidence>
<dbReference type="AlphaFoldDB" id="A0A1E5PLL3"/>
<protein>
    <recommendedName>
        <fullName evidence="3">PRC-barrel domain containing protein</fullName>
    </recommendedName>
</protein>
<dbReference type="Gene3D" id="3.90.50.10">
    <property type="entry name" value="Photosynthetic Reaction Center, subunit H, domain 2"/>
    <property type="match status" value="1"/>
</dbReference>
<dbReference type="EMBL" id="MEHK01000001">
    <property type="protein sequence ID" value="OEJ30415.1"/>
    <property type="molecule type" value="Genomic_DNA"/>
</dbReference>
<reference evidence="1 2" key="1">
    <citation type="submission" date="2016-08" db="EMBL/GenBank/DDBJ databases">
        <title>The complete genome of Streptomyces subrutilus 10-1-1.</title>
        <authorList>
            <person name="Chen X."/>
        </authorList>
    </citation>
    <scope>NUCLEOTIDE SEQUENCE [LARGE SCALE GENOMIC DNA]</scope>
    <source>
        <strain evidence="1 2">10-1-1</strain>
    </source>
</reference>
<dbReference type="GO" id="GO:0030077">
    <property type="term" value="C:plasma membrane light-harvesting complex"/>
    <property type="evidence" value="ECO:0007669"/>
    <property type="project" value="InterPro"/>
</dbReference>
<dbReference type="InterPro" id="IPR011033">
    <property type="entry name" value="PRC_barrel-like_sf"/>
</dbReference>
<dbReference type="STRING" id="36818.BGK67_02755"/>
<name>A0A1E5PLL3_9ACTN</name>
<dbReference type="RefSeq" id="WP_069918560.1">
    <property type="nucleotide sequence ID" value="NZ_MEHK01000001.1"/>
</dbReference>
<comment type="caution">
    <text evidence="1">The sequence shown here is derived from an EMBL/GenBank/DDBJ whole genome shotgun (WGS) entry which is preliminary data.</text>
</comment>
<dbReference type="InterPro" id="IPR014747">
    <property type="entry name" value="Bac_photo_RC_H_C"/>
</dbReference>
<evidence type="ECO:0008006" key="3">
    <source>
        <dbReference type="Google" id="ProtNLM"/>
    </source>
</evidence>
<dbReference type="SUPFAM" id="SSF50346">
    <property type="entry name" value="PRC-barrel domain"/>
    <property type="match status" value="1"/>
</dbReference>
<dbReference type="OrthoDB" id="510842at2"/>
<sequence>MGTVWTFGQASGYTPRQSLVGFTVEAADGVIGHVDRQQDQTGMQHLVVDTGVWVFGRSVLIPAGAVTAIDAEAQTVQVAPSREQIKAAPRFATDSDTADHDYLSAVGEYYLSLGL</sequence>
<proteinExistence type="predicted"/>
<accession>A0A1E5PLL3</accession>
<gene>
    <name evidence="1" type="ORF">BGK67_02755</name>
</gene>
<dbReference type="Proteomes" id="UP000095705">
    <property type="component" value="Unassembled WGS sequence"/>
</dbReference>
<organism evidence="1 2">
    <name type="scientific">Streptomyces subrutilus</name>
    <dbReference type="NCBI Taxonomy" id="36818"/>
    <lineage>
        <taxon>Bacteria</taxon>
        <taxon>Bacillati</taxon>
        <taxon>Actinomycetota</taxon>
        <taxon>Actinomycetes</taxon>
        <taxon>Kitasatosporales</taxon>
        <taxon>Streptomycetaceae</taxon>
        <taxon>Streptomyces</taxon>
    </lineage>
</organism>
<evidence type="ECO:0000313" key="2">
    <source>
        <dbReference type="Proteomes" id="UP000095705"/>
    </source>
</evidence>
<keyword evidence="2" id="KW-1185">Reference proteome</keyword>
<dbReference type="GO" id="GO:0019684">
    <property type="term" value="P:photosynthesis, light reaction"/>
    <property type="evidence" value="ECO:0007669"/>
    <property type="project" value="InterPro"/>
</dbReference>